<evidence type="ECO:0000313" key="2">
    <source>
        <dbReference type="Proteomes" id="UP000770661"/>
    </source>
</evidence>
<accession>A0A8J5CKP2</accession>
<sequence length="140" mass="16322">MALHYEQVASLRRTLSRSQAHDYQFKLCERSARIKSPDEGPATSDERLRKSTIKGIFFRTKSFLPCQAAKNKMLREAFKEKVLQSDKSVRKWFIRLLQMYGIRLLQKARKSLSMSSSWYADLNTHALYRILDEEQSAVGC</sequence>
<dbReference type="Proteomes" id="UP000770661">
    <property type="component" value="Unassembled WGS sequence"/>
</dbReference>
<evidence type="ECO:0000313" key="1">
    <source>
        <dbReference type="EMBL" id="KAG0711317.1"/>
    </source>
</evidence>
<dbReference type="EMBL" id="JACEEZ010023409">
    <property type="protein sequence ID" value="KAG0711317.1"/>
    <property type="molecule type" value="Genomic_DNA"/>
</dbReference>
<protein>
    <submittedName>
        <fullName evidence="1">Uncharacterized protein</fullName>
    </submittedName>
</protein>
<dbReference type="AlphaFoldDB" id="A0A8J5CKP2"/>
<gene>
    <name evidence="1" type="ORF">GWK47_020844</name>
</gene>
<proteinExistence type="predicted"/>
<reference evidence="1" key="1">
    <citation type="submission" date="2020-07" db="EMBL/GenBank/DDBJ databases">
        <title>The High-quality genome of the commercially important snow crab, Chionoecetes opilio.</title>
        <authorList>
            <person name="Jeong J.-H."/>
            <person name="Ryu S."/>
        </authorList>
    </citation>
    <scope>NUCLEOTIDE SEQUENCE</scope>
    <source>
        <strain evidence="1">MADBK_172401_WGS</strain>
        <tissue evidence="1">Digestive gland</tissue>
    </source>
</reference>
<comment type="caution">
    <text evidence="1">The sequence shown here is derived from an EMBL/GenBank/DDBJ whole genome shotgun (WGS) entry which is preliminary data.</text>
</comment>
<name>A0A8J5CKP2_CHIOP</name>
<organism evidence="1 2">
    <name type="scientific">Chionoecetes opilio</name>
    <name type="common">Atlantic snow crab</name>
    <name type="synonym">Cancer opilio</name>
    <dbReference type="NCBI Taxonomy" id="41210"/>
    <lineage>
        <taxon>Eukaryota</taxon>
        <taxon>Metazoa</taxon>
        <taxon>Ecdysozoa</taxon>
        <taxon>Arthropoda</taxon>
        <taxon>Crustacea</taxon>
        <taxon>Multicrustacea</taxon>
        <taxon>Malacostraca</taxon>
        <taxon>Eumalacostraca</taxon>
        <taxon>Eucarida</taxon>
        <taxon>Decapoda</taxon>
        <taxon>Pleocyemata</taxon>
        <taxon>Brachyura</taxon>
        <taxon>Eubrachyura</taxon>
        <taxon>Majoidea</taxon>
        <taxon>Majidae</taxon>
        <taxon>Chionoecetes</taxon>
    </lineage>
</organism>
<keyword evidence="2" id="KW-1185">Reference proteome</keyword>